<dbReference type="CDD" id="cd04301">
    <property type="entry name" value="NAT_SF"/>
    <property type="match status" value="1"/>
</dbReference>
<feature type="domain" description="N-acetyltransferase" evidence="1">
    <location>
        <begin position="9"/>
        <end position="143"/>
    </location>
</feature>
<evidence type="ECO:0000313" key="2">
    <source>
        <dbReference type="EMBL" id="MXY93548.1"/>
    </source>
</evidence>
<keyword evidence="2" id="KW-0808">Transferase</keyword>
<dbReference type="SUPFAM" id="SSF55729">
    <property type="entry name" value="Acyl-CoA N-acyltransferases (Nat)"/>
    <property type="match status" value="2"/>
</dbReference>
<reference evidence="2" key="1">
    <citation type="submission" date="2019-09" db="EMBL/GenBank/DDBJ databases">
        <title>Characterisation of the sponge microbiome using genome-centric metagenomics.</title>
        <authorList>
            <person name="Engelberts J.P."/>
            <person name="Robbins S.J."/>
            <person name="De Goeij J.M."/>
            <person name="Aranda M."/>
            <person name="Bell S.C."/>
            <person name="Webster N.S."/>
        </authorList>
    </citation>
    <scope>NUCLEOTIDE SEQUENCE</scope>
    <source>
        <strain evidence="2">SB0664_bin_27</strain>
    </source>
</reference>
<dbReference type="Pfam" id="PF00583">
    <property type="entry name" value="Acetyltransf_1"/>
    <property type="match status" value="1"/>
</dbReference>
<name>A0A6B0YVY6_9CHLR</name>
<comment type="caution">
    <text evidence="2">The sequence shown here is derived from an EMBL/GenBank/DDBJ whole genome shotgun (WGS) entry which is preliminary data.</text>
</comment>
<dbReference type="GO" id="GO:0016747">
    <property type="term" value="F:acyltransferase activity, transferring groups other than amino-acyl groups"/>
    <property type="evidence" value="ECO:0007669"/>
    <property type="project" value="InterPro"/>
</dbReference>
<gene>
    <name evidence="2" type="ORF">F4Y42_08885</name>
</gene>
<dbReference type="PROSITE" id="PS51186">
    <property type="entry name" value="GNAT"/>
    <property type="match status" value="1"/>
</dbReference>
<organism evidence="2">
    <name type="scientific">Caldilineaceae bacterium SB0664_bin_27</name>
    <dbReference type="NCBI Taxonomy" id="2605260"/>
    <lineage>
        <taxon>Bacteria</taxon>
        <taxon>Bacillati</taxon>
        <taxon>Chloroflexota</taxon>
        <taxon>Caldilineae</taxon>
        <taxon>Caldilineales</taxon>
        <taxon>Caldilineaceae</taxon>
    </lineage>
</organism>
<sequence length="323" mass="35538">MRQVRYEVPITEGLIDELFPFWASIFGEVLPDIAREVFLGAEDAYNGGTLYLRRESGRLASTCFTMQSKTVPSLAGFSEVATDPQFRGRGIATELCGRAVEDFRAAGGEAFFLGTVNPAAARVYHRLGWRKLAGANVMANILSGESPEVFLVDYFSGEGATVVEASAADRIPMIPLILCPHDWQVLDGNTKVCSTRYATQNSCMGLYVRYERIQMGGGVWFAARTAEKKVVGLSTARRDEEGAFQIDAFAHARFAEVWEELTQAAVGWSQDRGEGGCYAVISVEDEEKQSWFESLGFRRAGSGEEFELEGRRVASVRMEKGSA</sequence>
<dbReference type="EMBL" id="VXRG01000073">
    <property type="protein sequence ID" value="MXY93548.1"/>
    <property type="molecule type" value="Genomic_DNA"/>
</dbReference>
<dbReference type="InterPro" id="IPR016181">
    <property type="entry name" value="Acyl_CoA_acyltransferase"/>
</dbReference>
<accession>A0A6B0YVY6</accession>
<protein>
    <submittedName>
        <fullName evidence="2">GNAT family N-acetyltransferase</fullName>
    </submittedName>
</protein>
<dbReference type="AlphaFoldDB" id="A0A6B0YVY6"/>
<dbReference type="Gene3D" id="3.40.630.30">
    <property type="match status" value="1"/>
</dbReference>
<dbReference type="InterPro" id="IPR000182">
    <property type="entry name" value="GNAT_dom"/>
</dbReference>
<proteinExistence type="predicted"/>
<evidence type="ECO:0000259" key="1">
    <source>
        <dbReference type="PROSITE" id="PS51186"/>
    </source>
</evidence>